<evidence type="ECO:0000313" key="3">
    <source>
        <dbReference type="EMBL" id="KRH41741.1"/>
    </source>
</evidence>
<organism evidence="3">
    <name type="scientific">Glycine max</name>
    <name type="common">Soybean</name>
    <name type="synonym">Glycine hispida</name>
    <dbReference type="NCBI Taxonomy" id="3847"/>
    <lineage>
        <taxon>Eukaryota</taxon>
        <taxon>Viridiplantae</taxon>
        <taxon>Streptophyta</taxon>
        <taxon>Embryophyta</taxon>
        <taxon>Tracheophyta</taxon>
        <taxon>Spermatophyta</taxon>
        <taxon>Magnoliopsida</taxon>
        <taxon>eudicotyledons</taxon>
        <taxon>Gunneridae</taxon>
        <taxon>Pentapetalae</taxon>
        <taxon>rosids</taxon>
        <taxon>fabids</taxon>
        <taxon>Fabales</taxon>
        <taxon>Fabaceae</taxon>
        <taxon>Papilionoideae</taxon>
        <taxon>50 kb inversion clade</taxon>
        <taxon>NPAAA clade</taxon>
        <taxon>indigoferoid/millettioid clade</taxon>
        <taxon>Phaseoleae</taxon>
        <taxon>Glycine</taxon>
        <taxon>Glycine subgen. Soja</taxon>
    </lineage>
</organism>
<dbReference type="PROSITE" id="PS50090">
    <property type="entry name" value="MYB_LIKE"/>
    <property type="match status" value="1"/>
</dbReference>
<accession>A0A0R0IH50</accession>
<dbReference type="Proteomes" id="UP000008827">
    <property type="component" value="Chromosome 8"/>
</dbReference>
<feature type="domain" description="Myb-like" evidence="2">
    <location>
        <begin position="70"/>
        <end position="125"/>
    </location>
</feature>
<dbReference type="SUPFAM" id="SSF46689">
    <property type="entry name" value="Homeodomain-like"/>
    <property type="match status" value="1"/>
</dbReference>
<dbReference type="AlphaFoldDB" id="A0A0R0IH50"/>
<keyword evidence="5" id="KW-1185">Reference proteome</keyword>
<dbReference type="Gene3D" id="1.10.246.220">
    <property type="match status" value="1"/>
</dbReference>
<dbReference type="SMR" id="A0A0R0IH50"/>
<dbReference type="PANTHER" id="PTHR46993">
    <property type="entry name" value="MYB TRANSCRIPTION FACTOR"/>
    <property type="match status" value="1"/>
</dbReference>
<dbReference type="InterPro" id="IPR001005">
    <property type="entry name" value="SANT/Myb"/>
</dbReference>
<reference evidence="3 4" key="1">
    <citation type="journal article" date="2010" name="Nature">
        <title>Genome sequence of the palaeopolyploid soybean.</title>
        <authorList>
            <person name="Schmutz J."/>
            <person name="Cannon S.B."/>
            <person name="Schlueter J."/>
            <person name="Ma J."/>
            <person name="Mitros T."/>
            <person name="Nelson W."/>
            <person name="Hyten D.L."/>
            <person name="Song Q."/>
            <person name="Thelen J.J."/>
            <person name="Cheng J."/>
            <person name="Xu D."/>
            <person name="Hellsten U."/>
            <person name="May G.D."/>
            <person name="Yu Y."/>
            <person name="Sakurai T."/>
            <person name="Umezawa T."/>
            <person name="Bhattacharyya M.K."/>
            <person name="Sandhu D."/>
            <person name="Valliyodan B."/>
            <person name="Lindquist E."/>
            <person name="Peto M."/>
            <person name="Grant D."/>
            <person name="Shu S."/>
            <person name="Goodstein D."/>
            <person name="Barry K."/>
            <person name="Futrell-Griggs M."/>
            <person name="Abernathy B."/>
            <person name="Du J."/>
            <person name="Tian Z."/>
            <person name="Zhu L."/>
            <person name="Gill N."/>
            <person name="Joshi T."/>
            <person name="Libault M."/>
            <person name="Sethuraman A."/>
            <person name="Zhang X.-C."/>
            <person name="Shinozaki K."/>
            <person name="Nguyen H.T."/>
            <person name="Wing R.A."/>
            <person name="Cregan P."/>
            <person name="Specht J."/>
            <person name="Grimwood J."/>
            <person name="Rokhsar D."/>
            <person name="Stacey G."/>
            <person name="Shoemaker R.C."/>
            <person name="Jackson S.A."/>
        </authorList>
    </citation>
    <scope>NUCLEOTIDE SEQUENCE [LARGE SCALE GENOMIC DNA]</scope>
    <source>
        <strain evidence="4">cv. Williams 82</strain>
        <tissue evidence="3">Callus</tissue>
    </source>
</reference>
<gene>
    <name evidence="3" type="ORF">GLYMA_08G047600</name>
</gene>
<reference evidence="3" key="3">
    <citation type="submission" date="2018-07" db="EMBL/GenBank/DDBJ databases">
        <title>WGS assembly of Glycine max.</title>
        <authorList>
            <person name="Schmutz J."/>
            <person name="Cannon S."/>
            <person name="Schlueter J."/>
            <person name="Ma J."/>
            <person name="Mitros T."/>
            <person name="Nelson W."/>
            <person name="Hyten D."/>
            <person name="Song Q."/>
            <person name="Thelen J."/>
            <person name="Cheng J."/>
            <person name="Xu D."/>
            <person name="Hellsten U."/>
            <person name="May G."/>
            <person name="Yu Y."/>
            <person name="Sakurai T."/>
            <person name="Umezawa T."/>
            <person name="Bhattacharyya M."/>
            <person name="Sandhu D."/>
            <person name="Valliyodan B."/>
            <person name="Lindquist E."/>
            <person name="Peto M."/>
            <person name="Grant D."/>
            <person name="Shu S."/>
            <person name="Goodstein D."/>
            <person name="Barry K."/>
            <person name="Futrell-Griggs M."/>
            <person name="Abernathy B."/>
            <person name="Du J."/>
            <person name="Tian Z."/>
            <person name="Zhu L."/>
            <person name="Gill N."/>
            <person name="Joshi T."/>
            <person name="Libault M."/>
            <person name="Sethuraman A."/>
            <person name="Zhang X."/>
            <person name="Shinozaki K."/>
            <person name="Nguyen H."/>
            <person name="Wing R."/>
            <person name="Cregan P."/>
            <person name="Specht J."/>
            <person name="Grimwood J."/>
            <person name="Rokhsar D."/>
            <person name="Stacey G."/>
            <person name="Shoemaker R."/>
            <person name="Jackson S."/>
        </authorList>
    </citation>
    <scope>NUCLEOTIDE SEQUENCE</scope>
    <source>
        <tissue evidence="3">Callus</tissue>
    </source>
</reference>
<evidence type="ECO:0000313" key="5">
    <source>
        <dbReference type="Proteomes" id="UP000008827"/>
    </source>
</evidence>
<reference evidence="4" key="2">
    <citation type="submission" date="2018-02" db="UniProtKB">
        <authorList>
            <consortium name="EnsemblPlants"/>
        </authorList>
    </citation>
    <scope>IDENTIFICATION</scope>
    <source>
        <strain evidence="4">Williams 82</strain>
    </source>
</reference>
<dbReference type="CDD" id="cd11660">
    <property type="entry name" value="SANT_TRF"/>
    <property type="match status" value="1"/>
</dbReference>
<dbReference type="EnsemblPlants" id="KRH41741">
    <property type="protein sequence ID" value="KRH41741"/>
    <property type="gene ID" value="GLYMA_08G047600"/>
</dbReference>
<feature type="compositionally biased region" description="Polar residues" evidence="1">
    <location>
        <begin position="20"/>
        <end position="31"/>
    </location>
</feature>
<dbReference type="EMBL" id="CM000841">
    <property type="protein sequence ID" value="KRH41741.1"/>
    <property type="molecule type" value="Genomic_DNA"/>
</dbReference>
<evidence type="ECO:0000259" key="2">
    <source>
        <dbReference type="PROSITE" id="PS50090"/>
    </source>
</evidence>
<feature type="region of interest" description="Disordered" evidence="1">
    <location>
        <begin position="1"/>
        <end position="36"/>
    </location>
</feature>
<feature type="compositionally biased region" description="Basic and acidic residues" evidence="1">
    <location>
        <begin position="1"/>
        <end position="18"/>
    </location>
</feature>
<dbReference type="InterPro" id="IPR009057">
    <property type="entry name" value="Homeodomain-like_sf"/>
</dbReference>
<dbReference type="OMA" id="HSERLKC"/>
<dbReference type="PaxDb" id="3847-GLYMA08G05240.1"/>
<sequence length="130" mass="15187">MEKDLTSVPRNDYHRPSLMERNSTTPISEWNDSIDGLEGGTSDHAIRCHLPSPKGTKVSPLTKYKPTKITRSRKTKRWSQLEEETRKTAVDKFGRGKWKLMLDSNKDIFKERTEVDLNDKWRSMTRYGCK</sequence>
<dbReference type="InParanoid" id="A0A0R0IH50"/>
<evidence type="ECO:0000256" key="1">
    <source>
        <dbReference type="SAM" id="MobiDB-lite"/>
    </source>
</evidence>
<name>A0A0R0IH50_SOYBN</name>
<dbReference type="PANTHER" id="PTHR46993:SF6">
    <property type="entry name" value="MYB TRANSCRIPTION FACTOR"/>
    <property type="match status" value="1"/>
</dbReference>
<evidence type="ECO:0000313" key="4">
    <source>
        <dbReference type="EnsemblPlants" id="KRH41741"/>
    </source>
</evidence>
<dbReference type="Gramene" id="KRH41741">
    <property type="protein sequence ID" value="KRH41741"/>
    <property type="gene ID" value="GLYMA_08G047600"/>
</dbReference>
<dbReference type="OrthoDB" id="608866at2759"/>
<protein>
    <recommendedName>
        <fullName evidence="2">Myb-like domain-containing protein</fullName>
    </recommendedName>
</protein>
<proteinExistence type="predicted"/>